<proteinExistence type="predicted"/>
<dbReference type="Proteomes" id="UP000227088">
    <property type="component" value="Unassembled WGS sequence"/>
</dbReference>
<dbReference type="AlphaFoldDB" id="A0A1Y5HDK4"/>
<dbReference type="Gene3D" id="2.40.50.100">
    <property type="match status" value="1"/>
</dbReference>
<dbReference type="GO" id="GO:0015562">
    <property type="term" value="F:efflux transmembrane transporter activity"/>
    <property type="evidence" value="ECO:0007669"/>
    <property type="project" value="TreeGrafter"/>
</dbReference>
<accession>A0A1Y5HDK4</accession>
<comment type="caution">
    <text evidence="2">The sequence shown here is derived from an EMBL/GenBank/DDBJ whole genome shotgun (WGS) entry which is preliminary data.</text>
</comment>
<dbReference type="Gene3D" id="1.10.287.470">
    <property type="entry name" value="Helix hairpin bin"/>
    <property type="match status" value="1"/>
</dbReference>
<name>A0A1Y5HDK4_OLEAN</name>
<feature type="non-terminal residue" evidence="2">
    <location>
        <position position="267"/>
    </location>
</feature>
<gene>
    <name evidence="2" type="ORF">A9R00_12060</name>
</gene>
<organism evidence="2 3">
    <name type="scientific">Oleispira antarctica</name>
    <dbReference type="NCBI Taxonomy" id="188908"/>
    <lineage>
        <taxon>Bacteria</taxon>
        <taxon>Pseudomonadati</taxon>
        <taxon>Pseudomonadota</taxon>
        <taxon>Gammaproteobacteria</taxon>
        <taxon>Oceanospirillales</taxon>
        <taxon>Oceanospirillaceae</taxon>
        <taxon>Oleispira</taxon>
    </lineage>
</organism>
<evidence type="ECO:0000259" key="1">
    <source>
        <dbReference type="Pfam" id="PF25973"/>
    </source>
</evidence>
<evidence type="ECO:0000313" key="2">
    <source>
        <dbReference type="EMBL" id="OUS35346.1"/>
    </source>
</evidence>
<dbReference type="SUPFAM" id="SSF111369">
    <property type="entry name" value="HlyD-like secretion proteins"/>
    <property type="match status" value="1"/>
</dbReference>
<dbReference type="GO" id="GO:1990281">
    <property type="term" value="C:efflux pump complex"/>
    <property type="evidence" value="ECO:0007669"/>
    <property type="project" value="TreeGrafter"/>
</dbReference>
<dbReference type="Gene3D" id="2.40.30.170">
    <property type="match status" value="1"/>
</dbReference>
<dbReference type="EMBL" id="MABE01000690">
    <property type="protein sequence ID" value="OUS35346.1"/>
    <property type="molecule type" value="Genomic_DNA"/>
</dbReference>
<reference evidence="3" key="1">
    <citation type="journal article" date="2017" name="Proc. Natl. Acad. Sci. U.S.A.">
        <title>Simulation of Deepwater Horizon oil plume reveals substrate specialization within a complex community of hydrocarbon degraders.</title>
        <authorList>
            <person name="Hu P."/>
            <person name="Dubinsky E.A."/>
            <person name="Probst A.J."/>
            <person name="Wang J."/>
            <person name="Sieber C.M.K."/>
            <person name="Tom L.M."/>
            <person name="Gardinali P."/>
            <person name="Banfield J.F."/>
            <person name="Atlas R.M."/>
            <person name="Andersen G.L."/>
        </authorList>
    </citation>
    <scope>NUCLEOTIDE SEQUENCE [LARGE SCALE GENOMIC DNA]</scope>
</reference>
<evidence type="ECO:0000313" key="3">
    <source>
        <dbReference type="Proteomes" id="UP000227088"/>
    </source>
</evidence>
<sequence>MNNSINMRQVLLLLAILLSGIMIAVTVIKTAPKPQRNTEAKQARLVETIALERSSERPQWMGGGEISAAQRVQLSAQVTGRIETVATAAVPGAELEKGELLASIEKRDYQLQVQQQRAAVIQAQANLDLEKGQALLAKEEYELAVLQIKARRGSINPISSKEAVDVEPVMDSSLVLREPQIAAAKAGLKTAQANLALARLNLKRTQINMPFNGQIISRSANTGSQVSTNNELFDLVATDEFWLQVKVSQQFLPLLDSTQSVIIQQGK</sequence>
<dbReference type="Pfam" id="PF25973">
    <property type="entry name" value="BSH_CzcB"/>
    <property type="match status" value="1"/>
</dbReference>
<feature type="domain" description="CzcB-like barrel-sandwich hybrid" evidence="1">
    <location>
        <begin position="72"/>
        <end position="235"/>
    </location>
</feature>
<dbReference type="PANTHER" id="PTHR30469">
    <property type="entry name" value="MULTIDRUG RESISTANCE PROTEIN MDTA"/>
    <property type="match status" value="1"/>
</dbReference>
<dbReference type="InterPro" id="IPR058647">
    <property type="entry name" value="BSH_CzcB-like"/>
</dbReference>
<protein>
    <recommendedName>
        <fullName evidence="1">CzcB-like barrel-sandwich hybrid domain-containing protein</fullName>
    </recommendedName>
</protein>